<dbReference type="Proteomes" id="UP000558192">
    <property type="component" value="Unassembled WGS sequence"/>
</dbReference>
<comment type="cofactor">
    <cofactor evidence="7">
        <name>K(+)</name>
        <dbReference type="ChEBI" id="CHEBI:29103"/>
    </cofactor>
    <text evidence="7">Binds 1 potassium ion per subunit.</text>
</comment>
<feature type="binding site" evidence="7">
    <location>
        <begin position="269"/>
        <end position="272"/>
    </location>
    <ligand>
        <name>GTP</name>
        <dbReference type="ChEBI" id="CHEBI:37565"/>
    </ligand>
</feature>
<dbReference type="EC" id="3.6.-.-" evidence="7"/>
<feature type="binding site" evidence="7">
    <location>
        <begin position="225"/>
        <end position="230"/>
    </location>
    <ligand>
        <name>GTP</name>
        <dbReference type="ChEBI" id="CHEBI:37565"/>
    </ligand>
</feature>
<reference evidence="9 10" key="1">
    <citation type="submission" date="2020-03" db="EMBL/GenBank/DDBJ databases">
        <title>Genomic Encyclopedia of Type Strains, Phase IV (KMG-IV): sequencing the most valuable type-strain genomes for metagenomic binning, comparative biology and taxonomic classification.</title>
        <authorList>
            <person name="Goeker M."/>
        </authorList>
    </citation>
    <scope>NUCLEOTIDE SEQUENCE [LARGE SCALE GENOMIC DNA]</scope>
    <source>
        <strain evidence="9 10">DSM 16846</strain>
    </source>
</reference>
<protein>
    <recommendedName>
        <fullName evidence="7">tRNA modification GTPase MnmE</fullName>
        <ecNumber evidence="7">3.6.-.-</ecNumber>
    </recommendedName>
</protein>
<evidence type="ECO:0000256" key="7">
    <source>
        <dbReference type="HAMAP-Rule" id="MF_00379"/>
    </source>
</evidence>
<feature type="binding site" evidence="7">
    <location>
        <begin position="244"/>
        <end position="250"/>
    </location>
    <ligand>
        <name>GTP</name>
        <dbReference type="ChEBI" id="CHEBI:37565"/>
    </ligand>
</feature>
<dbReference type="InterPro" id="IPR006073">
    <property type="entry name" value="GTP-bd"/>
</dbReference>
<dbReference type="CDD" id="cd04164">
    <property type="entry name" value="trmE"/>
    <property type="match status" value="1"/>
</dbReference>
<dbReference type="InterPro" id="IPR005225">
    <property type="entry name" value="Small_GTP-bd"/>
</dbReference>
<comment type="subunit">
    <text evidence="7">Homodimer. Heterotetramer of two MnmE and two MnmG subunits.</text>
</comment>
<comment type="caution">
    <text evidence="9">The sequence shown here is derived from an EMBL/GenBank/DDBJ whole genome shotgun (WGS) entry which is preliminary data.</text>
</comment>
<keyword evidence="5 7" id="KW-0630">Potassium</keyword>
<feature type="binding site" evidence="7">
    <location>
        <position position="249"/>
    </location>
    <ligand>
        <name>K(+)</name>
        <dbReference type="ChEBI" id="CHEBI:29103"/>
    </ligand>
</feature>
<dbReference type="PANTHER" id="PTHR42714:SF2">
    <property type="entry name" value="TRNA MODIFICATION GTPASE GTPBP3, MITOCHONDRIAL"/>
    <property type="match status" value="1"/>
</dbReference>
<evidence type="ECO:0000313" key="9">
    <source>
        <dbReference type="EMBL" id="NJC04857.1"/>
    </source>
</evidence>
<dbReference type="HAMAP" id="MF_00379">
    <property type="entry name" value="GTPase_MnmE"/>
    <property type="match status" value="1"/>
</dbReference>
<dbReference type="InterPro" id="IPR025867">
    <property type="entry name" value="MnmE_helical"/>
</dbReference>
<evidence type="ECO:0000256" key="1">
    <source>
        <dbReference type="ARBA" id="ARBA00011043"/>
    </source>
</evidence>
<evidence type="ECO:0000313" key="10">
    <source>
        <dbReference type="Proteomes" id="UP000558192"/>
    </source>
</evidence>
<comment type="caution">
    <text evidence="7">Lacks conserved residue(s) required for the propagation of feature annotation.</text>
</comment>
<dbReference type="RefSeq" id="WP_168067624.1">
    <property type="nucleotide sequence ID" value="NZ_JAATJC010000001.1"/>
</dbReference>
<feature type="binding site" evidence="7">
    <location>
        <position position="250"/>
    </location>
    <ligand>
        <name>Mg(2+)</name>
        <dbReference type="ChEBI" id="CHEBI:18420"/>
    </ligand>
</feature>
<keyword evidence="3 7" id="KW-0547">Nucleotide-binding</keyword>
<dbReference type="InterPro" id="IPR027368">
    <property type="entry name" value="MnmE_dom2"/>
</dbReference>
<evidence type="ECO:0000256" key="2">
    <source>
        <dbReference type="ARBA" id="ARBA00022694"/>
    </source>
</evidence>
<evidence type="ECO:0000259" key="8">
    <source>
        <dbReference type="PROSITE" id="PS51709"/>
    </source>
</evidence>
<dbReference type="PROSITE" id="PS51709">
    <property type="entry name" value="G_TRME"/>
    <property type="match status" value="1"/>
</dbReference>
<name>A0A7X5Y459_9SPHN</name>
<dbReference type="NCBIfam" id="NF003661">
    <property type="entry name" value="PRK05291.1-3"/>
    <property type="match status" value="1"/>
</dbReference>
<comment type="subcellular location">
    <subcellularLocation>
        <location evidence="7">Cytoplasm</location>
    </subcellularLocation>
</comment>
<dbReference type="InterPro" id="IPR027417">
    <property type="entry name" value="P-loop_NTPase"/>
</dbReference>
<dbReference type="GO" id="GO:0005525">
    <property type="term" value="F:GTP binding"/>
    <property type="evidence" value="ECO:0007669"/>
    <property type="project" value="UniProtKB-UniRule"/>
</dbReference>
<feature type="binding site" evidence="7">
    <location>
        <position position="119"/>
    </location>
    <ligand>
        <name>(6S)-5-formyl-5,6,7,8-tetrahydrofolate</name>
        <dbReference type="ChEBI" id="CHEBI:57457"/>
    </ligand>
</feature>
<dbReference type="Pfam" id="PF10396">
    <property type="entry name" value="TrmE_N"/>
    <property type="match status" value="1"/>
</dbReference>
<dbReference type="InterPro" id="IPR031168">
    <property type="entry name" value="G_TrmE"/>
</dbReference>
<dbReference type="AlphaFoldDB" id="A0A7X5Y459"/>
<gene>
    <name evidence="7" type="primary">mnmE</name>
    <name evidence="7" type="synonym">trmE</name>
    <name evidence="9" type="ORF">GGQ97_000650</name>
</gene>
<evidence type="ECO:0000256" key="6">
    <source>
        <dbReference type="ARBA" id="ARBA00023134"/>
    </source>
</evidence>
<keyword evidence="2 7" id="KW-0819">tRNA processing</keyword>
<dbReference type="SUPFAM" id="SSF52540">
    <property type="entry name" value="P-loop containing nucleoside triphosphate hydrolases"/>
    <property type="match status" value="1"/>
</dbReference>
<feature type="binding site" evidence="7">
    <location>
        <position position="425"/>
    </location>
    <ligand>
        <name>(6S)-5-formyl-5,6,7,8-tetrahydrofolate</name>
        <dbReference type="ChEBI" id="CHEBI:57457"/>
    </ligand>
</feature>
<dbReference type="GO" id="GO:0005737">
    <property type="term" value="C:cytoplasm"/>
    <property type="evidence" value="ECO:0007669"/>
    <property type="project" value="UniProtKB-SubCell"/>
</dbReference>
<feature type="binding site" evidence="7">
    <location>
        <position position="225"/>
    </location>
    <ligand>
        <name>K(+)</name>
        <dbReference type="ChEBI" id="CHEBI:29103"/>
    </ligand>
</feature>
<dbReference type="InterPro" id="IPR004520">
    <property type="entry name" value="GTPase_MnmE"/>
</dbReference>
<evidence type="ECO:0000256" key="3">
    <source>
        <dbReference type="ARBA" id="ARBA00022741"/>
    </source>
</evidence>
<dbReference type="GO" id="GO:0046872">
    <property type="term" value="F:metal ion binding"/>
    <property type="evidence" value="ECO:0007669"/>
    <property type="project" value="UniProtKB-KW"/>
</dbReference>
<dbReference type="FunFam" id="3.30.1360.120:FF:000007">
    <property type="entry name" value="tRNA modification GTPase GTPBP3, mitochondrial"/>
    <property type="match status" value="1"/>
</dbReference>
<evidence type="ECO:0000256" key="4">
    <source>
        <dbReference type="ARBA" id="ARBA00022801"/>
    </source>
</evidence>
<dbReference type="SUPFAM" id="SSF103025">
    <property type="entry name" value="Folate-binding domain"/>
    <property type="match status" value="1"/>
</dbReference>
<evidence type="ECO:0000256" key="5">
    <source>
        <dbReference type="ARBA" id="ARBA00022958"/>
    </source>
</evidence>
<dbReference type="GO" id="GO:0003924">
    <property type="term" value="F:GTPase activity"/>
    <property type="evidence" value="ECO:0007669"/>
    <property type="project" value="UniProtKB-UniRule"/>
</dbReference>
<comment type="function">
    <text evidence="7">Exhibits a very high intrinsic GTPase hydrolysis rate. Involved in the addition of a carboxymethylaminomethyl (cmnm) group at the wobble position (U34) of certain tRNAs, forming tRNA-cmnm(5)s(2)U34.</text>
</comment>
<feature type="binding site" evidence="7">
    <location>
        <position position="229"/>
    </location>
    <ligand>
        <name>Mg(2+)</name>
        <dbReference type="ChEBI" id="CHEBI:18420"/>
    </ligand>
</feature>
<dbReference type="InterPro" id="IPR027266">
    <property type="entry name" value="TrmE/GcvT-like"/>
</dbReference>
<keyword evidence="10" id="KW-1185">Reference proteome</keyword>
<comment type="similarity">
    <text evidence="1 7">Belongs to the TRAFAC class TrmE-Era-EngA-EngB-Septin-like GTPase superfamily. TrmE GTPase family.</text>
</comment>
<organism evidence="9 10">
    <name type="scientific">Sphingomonas kaistensis</name>
    <dbReference type="NCBI Taxonomy" id="298708"/>
    <lineage>
        <taxon>Bacteria</taxon>
        <taxon>Pseudomonadati</taxon>
        <taxon>Pseudomonadota</taxon>
        <taxon>Alphaproteobacteria</taxon>
        <taxon>Sphingomonadales</taxon>
        <taxon>Sphingomonadaceae</taxon>
        <taxon>Sphingomonas</taxon>
    </lineage>
</organism>
<feature type="binding site" evidence="7">
    <location>
        <position position="79"/>
    </location>
    <ligand>
        <name>(6S)-5-formyl-5,6,7,8-tetrahydrofolate</name>
        <dbReference type="ChEBI" id="CHEBI:57457"/>
    </ligand>
</feature>
<dbReference type="GO" id="GO:0002098">
    <property type="term" value="P:tRNA wobble uridine modification"/>
    <property type="evidence" value="ECO:0007669"/>
    <property type="project" value="TreeGrafter"/>
</dbReference>
<dbReference type="PANTHER" id="PTHR42714">
    <property type="entry name" value="TRNA MODIFICATION GTPASE GTPBP3"/>
    <property type="match status" value="1"/>
</dbReference>
<dbReference type="CDD" id="cd14858">
    <property type="entry name" value="TrmE_N"/>
    <property type="match status" value="1"/>
</dbReference>
<dbReference type="Gene3D" id="3.40.50.300">
    <property type="entry name" value="P-loop containing nucleotide triphosphate hydrolases"/>
    <property type="match status" value="1"/>
</dbReference>
<dbReference type="Pfam" id="PF01926">
    <property type="entry name" value="MMR_HSR1"/>
    <property type="match status" value="1"/>
</dbReference>
<feature type="binding site" evidence="7">
    <location>
        <position position="22"/>
    </location>
    <ligand>
        <name>(6S)-5-formyl-5,6,7,8-tetrahydrofolate</name>
        <dbReference type="ChEBI" id="CHEBI:57457"/>
    </ligand>
</feature>
<keyword evidence="4 7" id="KW-0378">Hydrolase</keyword>
<feature type="binding site" evidence="7">
    <location>
        <position position="246"/>
    </location>
    <ligand>
        <name>K(+)</name>
        <dbReference type="ChEBI" id="CHEBI:29103"/>
    </ligand>
</feature>
<dbReference type="GO" id="GO:0030488">
    <property type="term" value="P:tRNA methylation"/>
    <property type="evidence" value="ECO:0007669"/>
    <property type="project" value="TreeGrafter"/>
</dbReference>
<proteinExistence type="inferred from homology"/>
<keyword evidence="7" id="KW-0963">Cytoplasm</keyword>
<dbReference type="Pfam" id="PF12631">
    <property type="entry name" value="MnmE_helical"/>
    <property type="match status" value="1"/>
</dbReference>
<keyword evidence="7" id="KW-0479">Metal-binding</keyword>
<keyword evidence="6 7" id="KW-0342">GTP-binding</keyword>
<keyword evidence="7" id="KW-0460">Magnesium</keyword>
<sequence>MTSDTIFALSSGALPAAIAIVRISGPRAEEAAVRLAGTLPPPRQASLRRLTSEAGDLLDEALVLCFFAPHTATGEALVELHLHGGRAVVTRVLRELAGMPGLREAEPGEFTRRALLNGRLDLTEAEGLADLLSAETEWQRRAALDSAGGAIRRQVEAWRSRLVIMSAQAEAAIDYVGDEDETALDLDRLSRETEELLSEWRDWLDRPPAEMLQQGLKVVLAGPPNSGKSSLFNALAGADKAIVTPIPGTTRDTLEARIDLDGIPLTLVDTAGLRPTSDEVEQIGVERALDAQTVADILLWLGDPQEAPQHRSLLLIHSRADERGSAPPGSVPASVRSRDGLKTLEAALRAAAAKALPPVDLSLMNRRQRGALLEASATWRNDLTDDAVIVAERLRQALAAIDRLSGRAGTEDVLDTLFARFCLGK</sequence>
<dbReference type="InterPro" id="IPR018948">
    <property type="entry name" value="GTP-bd_TrmE_N"/>
</dbReference>
<feature type="binding site" evidence="7">
    <location>
        <position position="244"/>
    </location>
    <ligand>
        <name>K(+)</name>
        <dbReference type="ChEBI" id="CHEBI:29103"/>
    </ligand>
</feature>
<accession>A0A7X5Y459</accession>
<dbReference type="EMBL" id="JAATJC010000001">
    <property type="protein sequence ID" value="NJC04857.1"/>
    <property type="molecule type" value="Genomic_DNA"/>
</dbReference>
<dbReference type="Gene3D" id="3.30.1360.120">
    <property type="entry name" value="Probable tRNA modification gtpase trme, domain 1"/>
    <property type="match status" value="1"/>
</dbReference>
<feature type="domain" description="TrmE-type G" evidence="8">
    <location>
        <begin position="215"/>
        <end position="353"/>
    </location>
</feature>
<dbReference type="NCBIfam" id="TIGR00231">
    <property type="entry name" value="small_GTP"/>
    <property type="match status" value="1"/>
</dbReference>
<dbReference type="Gene3D" id="1.20.120.430">
    <property type="entry name" value="tRNA modification GTPase MnmE domain 2"/>
    <property type="match status" value="1"/>
</dbReference>